<sequence>MEVLRHTLALRMGEDRQVLPVREERRIGAQIGGNFRRLVLLYASPGGLQGVVVPERHLDGLLKCNPDGPLRERRMRQHQATEHLSGHQDSPDVFHRHNCVLGFHQPSKEPSGSGS</sequence>
<gene>
    <name evidence="2" type="ORF">SBA5_870005</name>
</gene>
<feature type="compositionally biased region" description="Basic and acidic residues" evidence="1">
    <location>
        <begin position="79"/>
        <end position="95"/>
    </location>
</feature>
<proteinExistence type="predicted"/>
<feature type="region of interest" description="Disordered" evidence="1">
    <location>
        <begin position="69"/>
        <end position="115"/>
    </location>
</feature>
<accession>A0A2N9M738</accession>
<evidence type="ECO:0000256" key="1">
    <source>
        <dbReference type="SAM" id="MobiDB-lite"/>
    </source>
</evidence>
<dbReference type="AlphaFoldDB" id="A0A2N9M738"/>
<dbReference type="Proteomes" id="UP000239735">
    <property type="component" value="Unassembled WGS sequence"/>
</dbReference>
<name>A0A2N9M738_9BACT</name>
<evidence type="ECO:0000313" key="3">
    <source>
        <dbReference type="Proteomes" id="UP000239735"/>
    </source>
</evidence>
<reference evidence="3" key="1">
    <citation type="submission" date="2018-02" db="EMBL/GenBank/DDBJ databases">
        <authorList>
            <person name="Hausmann B."/>
        </authorList>
    </citation>
    <scope>NUCLEOTIDE SEQUENCE [LARGE SCALE GENOMIC DNA]</scope>
    <source>
        <strain evidence="3">Peat soil MAG SbA5</strain>
    </source>
</reference>
<dbReference type="EMBL" id="OKRB01000149">
    <property type="protein sequence ID" value="SPE31275.1"/>
    <property type="molecule type" value="Genomic_DNA"/>
</dbReference>
<protein>
    <submittedName>
        <fullName evidence="2">Uncharacterized protein</fullName>
    </submittedName>
</protein>
<evidence type="ECO:0000313" key="2">
    <source>
        <dbReference type="EMBL" id="SPE31275.1"/>
    </source>
</evidence>
<organism evidence="2 3">
    <name type="scientific">Candidatus Sulfuritelmatomonas gaucii</name>
    <dbReference type="NCBI Taxonomy" id="2043161"/>
    <lineage>
        <taxon>Bacteria</taxon>
        <taxon>Pseudomonadati</taxon>
        <taxon>Acidobacteriota</taxon>
        <taxon>Terriglobia</taxon>
        <taxon>Terriglobales</taxon>
        <taxon>Acidobacteriaceae</taxon>
        <taxon>Candidatus Sulfuritelmatomonas</taxon>
    </lineage>
</organism>